<keyword evidence="2 4" id="KW-0808">Transferase</keyword>
<dbReference type="HOGENOM" id="CLU_084158_0_0_7"/>
<dbReference type="Proteomes" id="UP000009173">
    <property type="component" value="Plasmid pDVUL01"/>
</dbReference>
<dbReference type="Pfam" id="PF14602">
    <property type="entry name" value="Hexapep_2"/>
    <property type="match status" value="1"/>
</dbReference>
<name>A0A0H3ACD0_NITV4</name>
<dbReference type="PANTHER" id="PTHR23416">
    <property type="entry name" value="SIALIC ACID SYNTHASE-RELATED"/>
    <property type="match status" value="1"/>
</dbReference>
<dbReference type="InterPro" id="IPR011004">
    <property type="entry name" value="Trimer_LpxA-like_sf"/>
</dbReference>
<dbReference type="RefSeq" id="WP_011787336.1">
    <property type="nucleotide sequence ID" value="NC_008741.1"/>
</dbReference>
<dbReference type="SUPFAM" id="SSF51161">
    <property type="entry name" value="Trimeric LpxA-like enzymes"/>
    <property type="match status" value="1"/>
</dbReference>
<protein>
    <submittedName>
        <fullName evidence="4">Acetyltransferase (Isoleucine patch superfamily)-like protein</fullName>
    </submittedName>
</protein>
<dbReference type="InterPro" id="IPR051159">
    <property type="entry name" value="Hexapeptide_acetyltransf"/>
</dbReference>
<keyword evidence="4" id="KW-0614">Plasmid</keyword>
<evidence type="ECO:0000313" key="4">
    <source>
        <dbReference type="EMBL" id="ABM30068.1"/>
    </source>
</evidence>
<evidence type="ECO:0000256" key="1">
    <source>
        <dbReference type="ARBA" id="ARBA00007274"/>
    </source>
</evidence>
<evidence type="ECO:0000313" key="5">
    <source>
        <dbReference type="Proteomes" id="UP000009173"/>
    </source>
</evidence>
<dbReference type="GO" id="GO:0008374">
    <property type="term" value="F:O-acyltransferase activity"/>
    <property type="evidence" value="ECO:0007669"/>
    <property type="project" value="TreeGrafter"/>
</dbReference>
<dbReference type="GO" id="GO:0005829">
    <property type="term" value="C:cytosol"/>
    <property type="evidence" value="ECO:0007669"/>
    <property type="project" value="TreeGrafter"/>
</dbReference>
<geneLocation type="plasmid" evidence="4 5">
    <name>pDVUL01</name>
</geneLocation>
<dbReference type="Gene3D" id="2.160.10.10">
    <property type="entry name" value="Hexapeptide repeat proteins"/>
    <property type="match status" value="1"/>
</dbReference>
<feature type="region of interest" description="Disordered" evidence="3">
    <location>
        <begin position="267"/>
        <end position="288"/>
    </location>
</feature>
<sequence>MRSWAEFKVAIRKRETPFHAFLYDVAKALFGISVPVVPGLHAFLYNEWATRTSTWHNFWRVVYYEPMFKSQCAHVGKGFRMWYAGNGTTRILGKLAIHLDDDVSIFDNVSFVGLTVCENPELHIGEGTYIAPRVRFMVAKSVRIGRHSLVGCHMIFDNSGHPITDARARMMRGGGHPSVKGVKPVTIGDLCFLGEGSYVYPGTTVGDGVVAKVGTHVMGDIPPFCLIEGNPCRIVGKLPINDDLAEVFGPERVEAWRAAQASVVVDAPRPGVPGSARGNGTGEGQGDG</sequence>
<comment type="similarity">
    <text evidence="1">Belongs to the transferase hexapeptide repeat family.</text>
</comment>
<dbReference type="InterPro" id="IPR001451">
    <property type="entry name" value="Hexapep"/>
</dbReference>
<evidence type="ECO:0000256" key="3">
    <source>
        <dbReference type="SAM" id="MobiDB-lite"/>
    </source>
</evidence>
<accession>A0A0H3ACD0</accession>
<dbReference type="CDD" id="cd04647">
    <property type="entry name" value="LbH_MAT_like"/>
    <property type="match status" value="1"/>
</dbReference>
<gene>
    <name evidence="4" type="ordered locus">Dvul_3057</name>
</gene>
<dbReference type="KEGG" id="dvl:Dvul_3057"/>
<dbReference type="PANTHER" id="PTHR23416:SF23">
    <property type="entry name" value="ACETYLTRANSFERASE C18B11.09C-RELATED"/>
    <property type="match status" value="1"/>
</dbReference>
<dbReference type="AlphaFoldDB" id="A0A0H3ACD0"/>
<dbReference type="EMBL" id="CP000528">
    <property type="protein sequence ID" value="ABM30068.1"/>
    <property type="molecule type" value="Genomic_DNA"/>
</dbReference>
<organism evidence="4 5">
    <name type="scientific">Nitratidesulfovibrio vulgaris (strain DP4)</name>
    <name type="common">Desulfovibrio vulgaris</name>
    <dbReference type="NCBI Taxonomy" id="391774"/>
    <lineage>
        <taxon>Bacteria</taxon>
        <taxon>Pseudomonadati</taxon>
        <taxon>Thermodesulfobacteriota</taxon>
        <taxon>Desulfovibrionia</taxon>
        <taxon>Desulfovibrionales</taxon>
        <taxon>Desulfovibrionaceae</taxon>
        <taxon>Nitratidesulfovibrio</taxon>
    </lineage>
</organism>
<proteinExistence type="inferred from homology"/>
<feature type="compositionally biased region" description="Gly residues" evidence="3">
    <location>
        <begin position="277"/>
        <end position="288"/>
    </location>
</feature>
<reference evidence="5" key="1">
    <citation type="journal article" date="2009" name="Environ. Microbiol.">
        <title>Contribution of mobile genetic elements to Desulfovibrio vulgaris genome plasticity.</title>
        <authorList>
            <person name="Walker C.B."/>
            <person name="Stolyar S."/>
            <person name="Chivian D."/>
            <person name="Pinel N."/>
            <person name="Gabster J.A."/>
            <person name="Dehal P.S."/>
            <person name="He Z."/>
            <person name="Yang Z.K."/>
            <person name="Yen H.C."/>
            <person name="Zhou J."/>
            <person name="Wall J.D."/>
            <person name="Hazen T.C."/>
            <person name="Arkin A.P."/>
            <person name="Stahl D.A."/>
        </authorList>
    </citation>
    <scope>NUCLEOTIDE SEQUENCE [LARGE SCALE GENOMIC DNA]</scope>
    <source>
        <strain evidence="5">DP4</strain>
        <plasmid evidence="5">Plasmid pDVUL01</plasmid>
    </source>
</reference>
<evidence type="ECO:0000256" key="2">
    <source>
        <dbReference type="ARBA" id="ARBA00022679"/>
    </source>
</evidence>